<dbReference type="PANTHER" id="PTHR34700">
    <property type="entry name" value="POTASSIUM BINDING PROTEIN KBP"/>
    <property type="match status" value="1"/>
</dbReference>
<dbReference type="Pfam" id="PF01476">
    <property type="entry name" value="LysM"/>
    <property type="match status" value="1"/>
</dbReference>
<evidence type="ECO:0000313" key="3">
    <source>
        <dbReference type="EMBL" id="QNM07204.1"/>
    </source>
</evidence>
<dbReference type="SMART" id="SM00257">
    <property type="entry name" value="LysM"/>
    <property type="match status" value="1"/>
</dbReference>
<dbReference type="Gene3D" id="3.10.350.10">
    <property type="entry name" value="LysM domain"/>
    <property type="match status" value="1"/>
</dbReference>
<evidence type="ECO:0000313" key="4">
    <source>
        <dbReference type="Proteomes" id="UP000515860"/>
    </source>
</evidence>
<dbReference type="KEGG" id="whj:H9Q79_09570"/>
<protein>
    <submittedName>
        <fullName evidence="3">LysM peptidoglycan-binding domain-containing protein</fullName>
    </submittedName>
</protein>
<dbReference type="InterPro" id="IPR018392">
    <property type="entry name" value="LysM"/>
</dbReference>
<dbReference type="RefSeq" id="WP_118647388.1">
    <property type="nucleotide sequence ID" value="NZ_CP060635.1"/>
</dbReference>
<feature type="region of interest" description="Disordered" evidence="1">
    <location>
        <begin position="268"/>
        <end position="362"/>
    </location>
</feature>
<keyword evidence="4" id="KW-1185">Reference proteome</keyword>
<feature type="domain" description="LysM" evidence="2">
    <location>
        <begin position="367"/>
        <end position="414"/>
    </location>
</feature>
<dbReference type="InterPro" id="IPR036779">
    <property type="entry name" value="LysM_dom_sf"/>
</dbReference>
<dbReference type="PANTHER" id="PTHR34700:SF4">
    <property type="entry name" value="PHAGE-LIKE ELEMENT PBSX PROTEIN XKDP"/>
    <property type="match status" value="1"/>
</dbReference>
<organism evidence="3 4">
    <name type="scientific">Wansuia hejianensis</name>
    <dbReference type="NCBI Taxonomy" id="2763667"/>
    <lineage>
        <taxon>Bacteria</taxon>
        <taxon>Bacillati</taxon>
        <taxon>Bacillota</taxon>
        <taxon>Clostridia</taxon>
        <taxon>Lachnospirales</taxon>
        <taxon>Lachnospiraceae</taxon>
        <taxon>Wansuia</taxon>
    </lineage>
</organism>
<reference evidence="3 4" key="1">
    <citation type="submission" date="2020-08" db="EMBL/GenBank/DDBJ databases">
        <authorList>
            <person name="Liu C."/>
            <person name="Sun Q."/>
        </authorList>
    </citation>
    <scope>NUCLEOTIDE SEQUENCE [LARGE SCALE GENOMIC DNA]</scope>
    <source>
        <strain evidence="3 4">NSJ-29</strain>
    </source>
</reference>
<sequence>MIEIVYKEEKKEANGNQSFFHLPKNIRQIGECKGSRKIYMEDYVYTFLRRMEEKNRETGRAGILLGRYNWMDGVSYLFIKSALEIENMEVSPEHISFTDQVWTEIHDTVQQYFKEQEILGWFLNLPEYSMEINEVILRAHLNHFGGNDKVLFLIEPTEKEEAFFSYDSSRLKRESGFYVYYEKNVEMQNYMIDKNKDESVDDQKEVPDKAVKDFRKLTTKKLEEKEKRSSHSLLYGVTACVAAASLALAFTYTDGGEKIKEIFTRFTVQSEQEEPEEPKTVSANGSSVQAVTGSPPTVTATPELTQTPEVTDAAGTVQSTSRTGQEEPTAAPTVTEAPTVTPSVTVTPSASPSPSGADAKETAVQGREYIVQKGDTLTKISEQYYGNLQRIADICAANGITQDDIIFPGQKIVLPQ</sequence>
<name>A0A7G9G8S2_9FIRM</name>
<gene>
    <name evidence="3" type="ORF">H9Q79_09570</name>
</gene>
<dbReference type="Gene3D" id="3.40.140.10">
    <property type="entry name" value="Cytidine Deaminase, domain 2"/>
    <property type="match status" value="1"/>
</dbReference>
<evidence type="ECO:0000259" key="2">
    <source>
        <dbReference type="PROSITE" id="PS51782"/>
    </source>
</evidence>
<dbReference type="CDD" id="cd00118">
    <property type="entry name" value="LysM"/>
    <property type="match status" value="1"/>
</dbReference>
<dbReference type="PROSITE" id="PS51782">
    <property type="entry name" value="LYSM"/>
    <property type="match status" value="1"/>
</dbReference>
<dbReference type="SUPFAM" id="SSF54106">
    <property type="entry name" value="LysM domain"/>
    <property type="match status" value="1"/>
</dbReference>
<proteinExistence type="predicted"/>
<dbReference type="InterPro" id="IPR052196">
    <property type="entry name" value="Bact_Kbp"/>
</dbReference>
<dbReference type="EMBL" id="CP060635">
    <property type="protein sequence ID" value="QNM07204.1"/>
    <property type="molecule type" value="Genomic_DNA"/>
</dbReference>
<evidence type="ECO:0000256" key="1">
    <source>
        <dbReference type="SAM" id="MobiDB-lite"/>
    </source>
</evidence>
<feature type="compositionally biased region" description="Low complexity" evidence="1">
    <location>
        <begin position="326"/>
        <end position="355"/>
    </location>
</feature>
<feature type="compositionally biased region" description="Polar residues" evidence="1">
    <location>
        <begin position="281"/>
        <end position="309"/>
    </location>
</feature>
<dbReference type="AlphaFoldDB" id="A0A7G9G8S2"/>
<accession>A0A7G9G8S2</accession>
<dbReference type="Proteomes" id="UP000515860">
    <property type="component" value="Chromosome"/>
</dbReference>